<dbReference type="Proteomes" id="UP001642540">
    <property type="component" value="Unassembled WGS sequence"/>
</dbReference>
<keyword evidence="4" id="KW-1185">Reference proteome</keyword>
<feature type="transmembrane region" description="Helical" evidence="1">
    <location>
        <begin position="625"/>
        <end position="646"/>
    </location>
</feature>
<feature type="signal peptide" evidence="2">
    <location>
        <begin position="1"/>
        <end position="19"/>
    </location>
</feature>
<protein>
    <submittedName>
        <fullName evidence="3">Uncharacterized protein</fullName>
    </submittedName>
</protein>
<evidence type="ECO:0000256" key="2">
    <source>
        <dbReference type="SAM" id="SignalP"/>
    </source>
</evidence>
<keyword evidence="2" id="KW-0732">Signal</keyword>
<gene>
    <name evidence="3" type="ORF">ODALV1_LOCUS19904</name>
</gene>
<name>A0ABP1RBK2_9HEXA</name>
<feature type="transmembrane region" description="Helical" evidence="1">
    <location>
        <begin position="363"/>
        <end position="382"/>
    </location>
</feature>
<accession>A0ABP1RBK2</accession>
<keyword evidence="1" id="KW-1133">Transmembrane helix</keyword>
<evidence type="ECO:0000256" key="1">
    <source>
        <dbReference type="SAM" id="Phobius"/>
    </source>
</evidence>
<organism evidence="3 4">
    <name type="scientific">Orchesella dallaii</name>
    <dbReference type="NCBI Taxonomy" id="48710"/>
    <lineage>
        <taxon>Eukaryota</taxon>
        <taxon>Metazoa</taxon>
        <taxon>Ecdysozoa</taxon>
        <taxon>Arthropoda</taxon>
        <taxon>Hexapoda</taxon>
        <taxon>Collembola</taxon>
        <taxon>Entomobryomorpha</taxon>
        <taxon>Entomobryoidea</taxon>
        <taxon>Orchesellidae</taxon>
        <taxon>Orchesellinae</taxon>
        <taxon>Orchesella</taxon>
    </lineage>
</organism>
<comment type="caution">
    <text evidence="3">The sequence shown here is derived from an EMBL/GenBank/DDBJ whole genome shotgun (WGS) entry which is preliminary data.</text>
</comment>
<keyword evidence="1" id="KW-0472">Membrane</keyword>
<keyword evidence="1" id="KW-0812">Transmembrane</keyword>
<sequence length="664" mass="76264">MVNLFHVLIFISVVINAPALSFLSTLKIKSDHNVLIHLVLPNDVVSERLQEFIFNQHTLENVFRVSGLLNNTMDFEQNYENHIRWHNLDSHVVFLIFSPSSCNSTWNFILQSGYAFSKTVDFIVSTPNQSFVDEVAAYLEADENREFHNLEIPIHPRLFLIHDRMLELEEINKSSEMSYSIFCVCYTCQNEYRLVGAPSSSSSLVSLRALYRQLNQNGHGLIAKVFNPQFRGSLIIESLGDDASNKSCDLGCDETIHGLSYCEKSILSGYPDIRCRDFNILWDILRTRLNISLETVGEFQDPETIGGLLTLHGCTLCGSIPTDGMSDTKVIIHDEKVGKFMYCVKQADHSSHDLMYFIRPIKIYVWLLIITLMVVIFCLNNFKSKSVEVVVGILTSQCVYLKGLLIHQRFFAPLAFLYFINLWYQSVVTLNLLAPPPMKVIQTHKELFESGFRIPVPDKSMFHYISGALKKAMIKFKMEYKDEYLYIDPFTKIAYTSSKPPSFLFEYALEHKAALRLFKDDAMNFKNPNGMVRNQRTSQIRDCHFVKEDWRKTEFMWMFRSLLSDEAGKTLNIVHSSGIKKFWGDIFKVYSYFGANLHKHKCSESGEDCEPVPKLSLQSSIAVSFYMHLILLTTSVLCGGVELAFFKYCRKYSKISVLESDSYS</sequence>
<reference evidence="3 4" key="1">
    <citation type="submission" date="2024-08" db="EMBL/GenBank/DDBJ databases">
        <authorList>
            <person name="Cucini C."/>
            <person name="Frati F."/>
        </authorList>
    </citation>
    <scope>NUCLEOTIDE SEQUENCE [LARGE SCALE GENOMIC DNA]</scope>
</reference>
<dbReference type="EMBL" id="CAXLJM020000068">
    <property type="protein sequence ID" value="CAL8122658.1"/>
    <property type="molecule type" value="Genomic_DNA"/>
</dbReference>
<proteinExistence type="predicted"/>
<evidence type="ECO:0000313" key="4">
    <source>
        <dbReference type="Proteomes" id="UP001642540"/>
    </source>
</evidence>
<feature type="chain" id="PRO_5045910154" evidence="2">
    <location>
        <begin position="20"/>
        <end position="664"/>
    </location>
</feature>
<evidence type="ECO:0000313" key="3">
    <source>
        <dbReference type="EMBL" id="CAL8122658.1"/>
    </source>
</evidence>